<keyword evidence="2" id="KW-0378">Hydrolase</keyword>
<dbReference type="EMBL" id="DWWJ01000195">
    <property type="protein sequence ID" value="HJC41959.1"/>
    <property type="molecule type" value="Genomic_DNA"/>
</dbReference>
<dbReference type="CDD" id="cd01839">
    <property type="entry name" value="SGNH_arylesterase_like"/>
    <property type="match status" value="1"/>
</dbReference>
<feature type="domain" description="SGNH hydrolase-type esterase" evidence="1">
    <location>
        <begin position="6"/>
        <end position="198"/>
    </location>
</feature>
<organism evidence="2 3">
    <name type="scientific">Candidatus Intestinimonas pullistercoris</name>
    <dbReference type="NCBI Taxonomy" id="2838623"/>
    <lineage>
        <taxon>Bacteria</taxon>
        <taxon>Bacillati</taxon>
        <taxon>Bacillota</taxon>
        <taxon>Clostridia</taxon>
        <taxon>Eubacteriales</taxon>
        <taxon>Intestinimonas</taxon>
    </lineage>
</organism>
<gene>
    <name evidence="2" type="ORF">H9701_10485</name>
</gene>
<dbReference type="PANTHER" id="PTHR30383">
    <property type="entry name" value="THIOESTERASE 1/PROTEASE 1/LYSOPHOSPHOLIPASE L1"/>
    <property type="match status" value="1"/>
</dbReference>
<reference evidence="2" key="2">
    <citation type="submission" date="2021-04" db="EMBL/GenBank/DDBJ databases">
        <authorList>
            <person name="Gilroy R."/>
        </authorList>
    </citation>
    <scope>NUCLEOTIDE SEQUENCE</scope>
    <source>
        <strain evidence="2">CHK186-1790</strain>
    </source>
</reference>
<dbReference type="AlphaFoldDB" id="A0A9D2P1Y1"/>
<dbReference type="Gene3D" id="3.40.50.1110">
    <property type="entry name" value="SGNH hydrolase"/>
    <property type="match status" value="1"/>
</dbReference>
<dbReference type="Proteomes" id="UP000823882">
    <property type="component" value="Unassembled WGS sequence"/>
</dbReference>
<dbReference type="InterPro" id="IPR036514">
    <property type="entry name" value="SGNH_hydro_sf"/>
</dbReference>
<evidence type="ECO:0000313" key="3">
    <source>
        <dbReference type="Proteomes" id="UP000823882"/>
    </source>
</evidence>
<reference evidence="2" key="1">
    <citation type="journal article" date="2021" name="PeerJ">
        <title>Extensive microbial diversity within the chicken gut microbiome revealed by metagenomics and culture.</title>
        <authorList>
            <person name="Gilroy R."/>
            <person name="Ravi A."/>
            <person name="Getino M."/>
            <person name="Pursley I."/>
            <person name="Horton D.L."/>
            <person name="Alikhan N.F."/>
            <person name="Baker D."/>
            <person name="Gharbi K."/>
            <person name="Hall N."/>
            <person name="Watson M."/>
            <person name="Adriaenssens E.M."/>
            <person name="Foster-Nyarko E."/>
            <person name="Jarju S."/>
            <person name="Secka A."/>
            <person name="Antonio M."/>
            <person name="Oren A."/>
            <person name="Chaudhuri R.R."/>
            <person name="La Ragione R."/>
            <person name="Hildebrand F."/>
            <person name="Pallen M.J."/>
        </authorList>
    </citation>
    <scope>NUCLEOTIDE SEQUENCE</scope>
    <source>
        <strain evidence="2">CHK186-1790</strain>
    </source>
</reference>
<dbReference type="PANTHER" id="PTHR30383:SF29">
    <property type="entry name" value="SGNH HYDROLASE-TYPE ESTERASE DOMAIN-CONTAINING PROTEIN"/>
    <property type="match status" value="1"/>
</dbReference>
<sequence length="214" mass="23286">MTRVLCYGDSNTWGYDAAADDRFPEQVRWTGVLQELLGPDFRVIEEGQPGRTTVWDDPIEEHRNGKEALYSVLESQSPVDLVVLMLGTNDLKPRFSLNAFDIAAGLERLVRIIQTHLPTAQHCPPEILLVCPPPVGDWVDRGSIAGMFTAAHSVAVSRELPGAVEKIARQYGCYFCDAGSAAELSPVDGVHLTAQGHQQLAGLLAPIILAQFPG</sequence>
<dbReference type="InterPro" id="IPR051532">
    <property type="entry name" value="Ester_Hydrolysis_Enzymes"/>
</dbReference>
<accession>A0A9D2P1Y1</accession>
<dbReference type="SUPFAM" id="SSF52266">
    <property type="entry name" value="SGNH hydrolase"/>
    <property type="match status" value="1"/>
</dbReference>
<dbReference type="Pfam" id="PF13472">
    <property type="entry name" value="Lipase_GDSL_2"/>
    <property type="match status" value="1"/>
</dbReference>
<dbReference type="GO" id="GO:0016787">
    <property type="term" value="F:hydrolase activity"/>
    <property type="evidence" value="ECO:0007669"/>
    <property type="project" value="UniProtKB-KW"/>
</dbReference>
<dbReference type="InterPro" id="IPR013830">
    <property type="entry name" value="SGNH_hydro"/>
</dbReference>
<comment type="caution">
    <text evidence="2">The sequence shown here is derived from an EMBL/GenBank/DDBJ whole genome shotgun (WGS) entry which is preliminary data.</text>
</comment>
<proteinExistence type="predicted"/>
<evidence type="ECO:0000259" key="1">
    <source>
        <dbReference type="Pfam" id="PF13472"/>
    </source>
</evidence>
<protein>
    <submittedName>
        <fullName evidence="2">SGNH/GDSL hydrolase family protein</fullName>
    </submittedName>
</protein>
<name>A0A9D2P1Y1_9FIRM</name>
<evidence type="ECO:0000313" key="2">
    <source>
        <dbReference type="EMBL" id="HJC41959.1"/>
    </source>
</evidence>